<protein>
    <submittedName>
        <fullName evidence="5">N-acetyltransferase</fullName>
    </submittedName>
</protein>
<dbReference type="InterPro" id="IPR016181">
    <property type="entry name" value="Acyl_CoA_acyltransferase"/>
</dbReference>
<keyword evidence="2" id="KW-0012">Acyltransferase</keyword>
<accession>A0ABQ6VUJ5</accession>
<keyword evidence="1" id="KW-0808">Transferase</keyword>
<proteinExistence type="inferred from homology"/>
<comment type="similarity">
    <text evidence="3">Belongs to the acetyltransferase family. RimJ subfamily.</text>
</comment>
<dbReference type="PANTHER" id="PTHR43792:SF8">
    <property type="entry name" value="[RIBOSOMAL PROTEIN US5]-ALANINE N-ACETYLTRANSFERASE"/>
    <property type="match status" value="1"/>
</dbReference>
<evidence type="ECO:0000256" key="3">
    <source>
        <dbReference type="ARBA" id="ARBA00038502"/>
    </source>
</evidence>
<evidence type="ECO:0000259" key="4">
    <source>
        <dbReference type="PROSITE" id="PS51186"/>
    </source>
</evidence>
<dbReference type="SUPFAM" id="SSF55729">
    <property type="entry name" value="Acyl-CoA N-acyltransferases (Nat)"/>
    <property type="match status" value="1"/>
</dbReference>
<feature type="domain" description="N-acetyltransferase" evidence="4">
    <location>
        <begin position="4"/>
        <end position="166"/>
    </location>
</feature>
<dbReference type="InterPro" id="IPR051531">
    <property type="entry name" value="N-acetyltransferase"/>
</dbReference>
<dbReference type="RefSeq" id="WP_014104442.1">
    <property type="nucleotide sequence ID" value="NZ_QYAZ01000002.1"/>
</dbReference>
<comment type="caution">
    <text evidence="5">The sequence shown here is derived from an EMBL/GenBank/DDBJ whole genome shotgun (WGS) entry which is preliminary data.</text>
</comment>
<evidence type="ECO:0000256" key="1">
    <source>
        <dbReference type="ARBA" id="ARBA00022679"/>
    </source>
</evidence>
<reference evidence="5 6" key="1">
    <citation type="submission" date="2018-09" db="EMBL/GenBank/DDBJ databases">
        <title>Genome sequence and characterization of the bcs clusters for the production of nanocellulose from the low pH resistant strain Komagataeibacter medellinensis ID13488.</title>
        <authorList>
            <person name="Hernandez-Arriaga A.M."/>
            <person name="Del Cerro C."/>
            <person name="Urbina L."/>
            <person name="Eceiza A."/>
            <person name="Retegi A."/>
            <person name="Prieto M.A."/>
        </authorList>
    </citation>
    <scope>NUCLEOTIDE SEQUENCE [LARGE SCALE GENOMIC DNA]</scope>
    <source>
        <strain evidence="5 6">ID13488</strain>
    </source>
</reference>
<dbReference type="PANTHER" id="PTHR43792">
    <property type="entry name" value="GNAT FAMILY, PUTATIVE (AFU_ORTHOLOGUE AFUA_3G00765)-RELATED-RELATED"/>
    <property type="match status" value="1"/>
</dbReference>
<keyword evidence="6" id="KW-1185">Reference proteome</keyword>
<evidence type="ECO:0000256" key="2">
    <source>
        <dbReference type="ARBA" id="ARBA00023315"/>
    </source>
</evidence>
<dbReference type="EMBL" id="QYAZ01000002">
    <property type="protein sequence ID" value="KAB8122503.1"/>
    <property type="molecule type" value="Genomic_DNA"/>
</dbReference>
<evidence type="ECO:0000313" key="5">
    <source>
        <dbReference type="EMBL" id="KAB8122503.1"/>
    </source>
</evidence>
<dbReference type="PROSITE" id="PS51186">
    <property type="entry name" value="GNAT"/>
    <property type="match status" value="1"/>
</dbReference>
<dbReference type="InterPro" id="IPR000182">
    <property type="entry name" value="GNAT_dom"/>
</dbReference>
<dbReference type="Proteomes" id="UP000427842">
    <property type="component" value="Unassembled WGS sequence"/>
</dbReference>
<sequence>MRTISLSKVCRKDADDLVKANIESRSYHAPWVQPFITREGFDTWFDEQVSGANIGFIARELDTGGIVGITHLSQIFMRGFQNAYLGYYGMKGFAGRGLMTEAVRLTVQTAFNDIGLHRLEANIQPGNMKSIALIHRLGFRHEGFSPRYLRINGAWRDHERWALLRDES</sequence>
<name>A0ABQ6VUJ5_9PROT</name>
<organism evidence="5 6">
    <name type="scientific">Komagataeibacter medellinensis</name>
    <dbReference type="NCBI Taxonomy" id="1177712"/>
    <lineage>
        <taxon>Bacteria</taxon>
        <taxon>Pseudomonadati</taxon>
        <taxon>Pseudomonadota</taxon>
        <taxon>Alphaproteobacteria</taxon>
        <taxon>Acetobacterales</taxon>
        <taxon>Acetobacteraceae</taxon>
        <taxon>Komagataeibacter</taxon>
    </lineage>
</organism>
<gene>
    <name evidence="5" type="ORF">D3W54_15090</name>
</gene>
<evidence type="ECO:0000313" key="6">
    <source>
        <dbReference type="Proteomes" id="UP000427842"/>
    </source>
</evidence>
<dbReference type="Pfam" id="PF13302">
    <property type="entry name" value="Acetyltransf_3"/>
    <property type="match status" value="1"/>
</dbReference>
<dbReference type="Gene3D" id="3.40.630.30">
    <property type="match status" value="1"/>
</dbReference>